<dbReference type="EMBL" id="CADCTR010003206">
    <property type="protein sequence ID" value="CAA9387557.1"/>
    <property type="molecule type" value="Genomic_DNA"/>
</dbReference>
<accession>A0A6J4NGH9</accession>
<dbReference type="Pfam" id="PF01144">
    <property type="entry name" value="CoA_trans"/>
    <property type="match status" value="1"/>
</dbReference>
<gene>
    <name evidence="2" type="ORF">AVDCRST_MAG93-9548</name>
</gene>
<protein>
    <submittedName>
        <fullName evidence="2">3-oxoadipate CoA-transferase subunit A Glutaconate CoA-transferase subunit A</fullName>
        <ecNumber evidence="2">2.8.3.12</ecNumber>
        <ecNumber evidence="2">2.8.3.6</ecNumber>
    </submittedName>
</protein>
<evidence type="ECO:0000256" key="1">
    <source>
        <dbReference type="ARBA" id="ARBA00007047"/>
    </source>
</evidence>
<reference evidence="2" key="1">
    <citation type="submission" date="2020-02" db="EMBL/GenBank/DDBJ databases">
        <authorList>
            <person name="Meier V. D."/>
        </authorList>
    </citation>
    <scope>NUCLEOTIDE SEQUENCE</scope>
    <source>
        <strain evidence="2">AVDCRST_MAG93</strain>
    </source>
</reference>
<dbReference type="Gene3D" id="3.30.30.40">
    <property type="match status" value="1"/>
</dbReference>
<dbReference type="AlphaFoldDB" id="A0A6J4NGH9"/>
<dbReference type="SMART" id="SM00882">
    <property type="entry name" value="CoA_trans"/>
    <property type="match status" value="1"/>
</dbReference>
<dbReference type="SUPFAM" id="SSF100950">
    <property type="entry name" value="NagB/RpiA/CoA transferase-like"/>
    <property type="match status" value="1"/>
</dbReference>
<dbReference type="Gene3D" id="3.40.1080.10">
    <property type="entry name" value="Glutaconate Coenzyme A-transferase"/>
    <property type="match status" value="1"/>
</dbReference>
<keyword evidence="2" id="KW-0808">Transferase</keyword>
<name>A0A6J4NGH9_9CHLR</name>
<evidence type="ECO:0000313" key="2">
    <source>
        <dbReference type="EMBL" id="CAA9387557.1"/>
    </source>
</evidence>
<organism evidence="2">
    <name type="scientific">uncultured Chloroflexia bacterium</name>
    <dbReference type="NCBI Taxonomy" id="1672391"/>
    <lineage>
        <taxon>Bacteria</taxon>
        <taxon>Bacillati</taxon>
        <taxon>Chloroflexota</taxon>
        <taxon>Chloroflexia</taxon>
        <taxon>environmental samples</taxon>
    </lineage>
</organism>
<dbReference type="EC" id="2.8.3.6" evidence="2"/>
<dbReference type="GO" id="GO:0018730">
    <property type="term" value="F:glutaconate CoA-transferase activity"/>
    <property type="evidence" value="ECO:0007669"/>
    <property type="project" value="UniProtKB-EC"/>
</dbReference>
<dbReference type="PANTHER" id="PTHR43293:SF3">
    <property type="entry name" value="CHOLESTEROL RING-CLEAVING HYDROLASE IPDB SUBUNIT"/>
    <property type="match status" value="1"/>
</dbReference>
<dbReference type="InterPro" id="IPR004165">
    <property type="entry name" value="CoA_trans_fam_I"/>
</dbReference>
<proteinExistence type="inferred from homology"/>
<dbReference type="PANTHER" id="PTHR43293">
    <property type="entry name" value="ACETATE COA-TRANSFERASE YDIF"/>
    <property type="match status" value="1"/>
</dbReference>
<sequence length="312" mass="33827">MLCGATADDDRHLRPVAPRAVPSAMTIDKRLSIEDAVRNYVRPGSLVFVGGFGQNVPFAIGREIIRQEITGLTLCRTGADILFDLLVAGGAAREIIVGWFGNPGIGLSHVCRRAQRDGSLTIRETSNFGLLLRLQAAAFGVPFLPTWTLDGGDLPAIAETARITCPFSGETLSAVPALQPDVAIIHAQRADPAGNVQIWGISGDSLTGARAARRVLCTVEEIVEGDVIRDRAAATMLPSYRVDAIVEAPWGAWPSYVHDRYDRDDEYYRAWDRLSRDAGLIAGEIKKIRTAPATDALPSERERRSLTWPASA</sequence>
<dbReference type="EC" id="2.8.3.12" evidence="2"/>
<comment type="similarity">
    <text evidence="1">Belongs to the 3-oxoacid CoA-transferase subunit B family.</text>
</comment>
<dbReference type="InterPro" id="IPR037171">
    <property type="entry name" value="NagB/RpiA_transferase-like"/>
</dbReference>
<dbReference type="GO" id="GO:0047569">
    <property type="term" value="F:3-oxoadipate CoA-transferase activity"/>
    <property type="evidence" value="ECO:0007669"/>
    <property type="project" value="UniProtKB-EC"/>
</dbReference>